<accession>A0A2R5FAR0</accession>
<proteinExistence type="inferred from homology"/>
<dbReference type="Proteomes" id="UP000245081">
    <property type="component" value="Unassembled WGS sequence"/>
</dbReference>
<dbReference type="Pfam" id="PF02634">
    <property type="entry name" value="FdhD-NarQ"/>
    <property type="match status" value="1"/>
</dbReference>
<dbReference type="PIRSF" id="PIRSF015626">
    <property type="entry name" value="FdhD"/>
    <property type="match status" value="1"/>
</dbReference>
<dbReference type="GO" id="GO:0016783">
    <property type="term" value="F:sulfurtransferase activity"/>
    <property type="evidence" value="ECO:0007669"/>
    <property type="project" value="InterPro"/>
</dbReference>
<sequence length="277" mass="29947">MEAARIIAAPEDTQFPVQRARMVSRWQGGEMLQAIDQVIEEVPVAMVYNGISHAVMLASPTSLKPFGLGFSLSEGIVRNRTELYDLEVVPDCHGIALQMTISAERFAGLKERRRSLAGRTGCGLCGTESLDQVQRHPKVTTQKLKISRAVLQKALDALPGLQRLQAATGAVHAAAWANQDGELMWVEEDIGRHNALDKLVGKLALEGVSPQEGFALITSRASYEMAQKAATAGIELLAAVSAPTGLAIDLAEESGLTLIGFARHRSHVVYTHPHRLD</sequence>
<dbReference type="Gene3D" id="3.10.20.10">
    <property type="match status" value="1"/>
</dbReference>
<dbReference type="GO" id="GO:0006777">
    <property type="term" value="P:Mo-molybdopterin cofactor biosynthetic process"/>
    <property type="evidence" value="ECO:0007669"/>
    <property type="project" value="UniProtKB-UniRule"/>
</dbReference>
<keyword evidence="5" id="KW-1185">Reference proteome</keyword>
<reference evidence="4 5" key="1">
    <citation type="journal article" date="2018" name="Environ. Microbiol.">
        <title>Isolation and genomic characterization of Novimethylophilus kurashikiensis gen. nov. sp. nov., a new lanthanide-dependent methylotrophic species of Methylophilaceae.</title>
        <authorList>
            <person name="Lv H."/>
            <person name="Sahin N."/>
            <person name="Tani A."/>
        </authorList>
    </citation>
    <scope>NUCLEOTIDE SEQUENCE [LARGE SCALE GENOMIC DNA]</scope>
    <source>
        <strain evidence="4 5">La2-4</strain>
    </source>
</reference>
<dbReference type="EMBL" id="BDOQ01000018">
    <property type="protein sequence ID" value="GBG15320.1"/>
    <property type="molecule type" value="Genomic_DNA"/>
</dbReference>
<comment type="caution">
    <text evidence="4">The sequence shown here is derived from an EMBL/GenBank/DDBJ whole genome shotgun (WGS) entry which is preliminary data.</text>
</comment>
<keyword evidence="1 3" id="KW-0963">Cytoplasm</keyword>
<comment type="caution">
    <text evidence="3">Lacks conserved residue(s) required for the propagation of feature annotation.</text>
</comment>
<dbReference type="GO" id="GO:0005737">
    <property type="term" value="C:cytoplasm"/>
    <property type="evidence" value="ECO:0007669"/>
    <property type="project" value="UniProtKB-SubCell"/>
</dbReference>
<dbReference type="PANTHER" id="PTHR30592">
    <property type="entry name" value="FORMATE DEHYDROGENASE"/>
    <property type="match status" value="1"/>
</dbReference>
<feature type="active site" description="Cysteine persulfide intermediate" evidence="3">
    <location>
        <position position="122"/>
    </location>
</feature>
<dbReference type="SUPFAM" id="SSF53927">
    <property type="entry name" value="Cytidine deaminase-like"/>
    <property type="match status" value="1"/>
</dbReference>
<dbReference type="HAMAP" id="MF_00187">
    <property type="entry name" value="FdhD"/>
    <property type="match status" value="1"/>
</dbReference>
<evidence type="ECO:0000256" key="3">
    <source>
        <dbReference type="HAMAP-Rule" id="MF_00187"/>
    </source>
</evidence>
<keyword evidence="2 3" id="KW-0501">Molybdenum cofactor biosynthesis</keyword>
<dbReference type="AlphaFoldDB" id="A0A2R5FAR0"/>
<dbReference type="NCBIfam" id="TIGR00129">
    <property type="entry name" value="fdhD_narQ"/>
    <property type="match status" value="1"/>
</dbReference>
<gene>
    <name evidence="3 4" type="primary">fdhD</name>
    <name evidence="4" type="ORF">NMK_2923</name>
</gene>
<comment type="subcellular location">
    <subcellularLocation>
        <location evidence="3">Cytoplasm</location>
    </subcellularLocation>
</comment>
<dbReference type="PANTHER" id="PTHR30592:SF1">
    <property type="entry name" value="SULFUR CARRIER PROTEIN FDHD"/>
    <property type="match status" value="1"/>
</dbReference>
<dbReference type="InterPro" id="IPR016193">
    <property type="entry name" value="Cytidine_deaminase-like"/>
</dbReference>
<dbReference type="InterPro" id="IPR003786">
    <property type="entry name" value="FdhD"/>
</dbReference>
<dbReference type="GO" id="GO:0097163">
    <property type="term" value="F:sulfur carrier activity"/>
    <property type="evidence" value="ECO:0007669"/>
    <property type="project" value="UniProtKB-UniRule"/>
</dbReference>
<dbReference type="Gene3D" id="3.40.140.10">
    <property type="entry name" value="Cytidine Deaminase, domain 2"/>
    <property type="match status" value="1"/>
</dbReference>
<protein>
    <recommendedName>
        <fullName evidence="3">Sulfur carrier protein FdhD</fullName>
    </recommendedName>
</protein>
<name>A0A2R5FAR0_9PROT</name>
<evidence type="ECO:0000313" key="5">
    <source>
        <dbReference type="Proteomes" id="UP000245081"/>
    </source>
</evidence>
<evidence type="ECO:0000256" key="2">
    <source>
        <dbReference type="ARBA" id="ARBA00023150"/>
    </source>
</evidence>
<evidence type="ECO:0000256" key="1">
    <source>
        <dbReference type="ARBA" id="ARBA00022490"/>
    </source>
</evidence>
<dbReference type="RefSeq" id="WP_227871518.1">
    <property type="nucleotide sequence ID" value="NZ_BDOQ01000018.1"/>
</dbReference>
<evidence type="ECO:0000313" key="4">
    <source>
        <dbReference type="EMBL" id="GBG15320.1"/>
    </source>
</evidence>
<comment type="function">
    <text evidence="3">Required for formate dehydrogenase (FDH) activity. Acts as a sulfur carrier protein that transfers sulfur from IscS to the molybdenum cofactor prior to its insertion into FDH.</text>
</comment>
<organism evidence="4 5">
    <name type="scientific">Novimethylophilus kurashikiensis</name>
    <dbReference type="NCBI Taxonomy" id="1825523"/>
    <lineage>
        <taxon>Bacteria</taxon>
        <taxon>Pseudomonadati</taxon>
        <taxon>Pseudomonadota</taxon>
        <taxon>Betaproteobacteria</taxon>
        <taxon>Nitrosomonadales</taxon>
        <taxon>Methylophilaceae</taxon>
        <taxon>Novimethylophilus</taxon>
    </lineage>
</organism>
<comment type="similarity">
    <text evidence="3">Belongs to the FdhD family.</text>
</comment>